<name>A0ABV1YSM7_9HYPH</name>
<gene>
    <name evidence="1" type="ORF">NKI36_01450</name>
</gene>
<organism evidence="1 2">
    <name type="scientific">Mesorhizobium caraganae</name>
    <dbReference type="NCBI Taxonomy" id="483206"/>
    <lineage>
        <taxon>Bacteria</taxon>
        <taxon>Pseudomonadati</taxon>
        <taxon>Pseudomonadota</taxon>
        <taxon>Alphaproteobacteria</taxon>
        <taxon>Hyphomicrobiales</taxon>
        <taxon>Phyllobacteriaceae</taxon>
        <taxon>Mesorhizobium</taxon>
    </lineage>
</organism>
<accession>A0ABV1YSM7</accession>
<dbReference type="RefSeq" id="WP_352555561.1">
    <property type="nucleotide sequence ID" value="NZ_JAMYQB010000001.1"/>
</dbReference>
<evidence type="ECO:0000313" key="2">
    <source>
        <dbReference type="Proteomes" id="UP001433071"/>
    </source>
</evidence>
<dbReference type="EMBL" id="JAMYQB010000001">
    <property type="protein sequence ID" value="MER9402707.1"/>
    <property type="molecule type" value="Genomic_DNA"/>
</dbReference>
<protein>
    <submittedName>
        <fullName evidence="1">Uncharacterized protein</fullName>
    </submittedName>
</protein>
<reference evidence="1 2" key="1">
    <citation type="journal article" date="2024" name="Proc. Natl. Acad. Sci. U.S.A.">
        <title>The evolutionary genomics of adaptation to stress in wild rhizobium bacteria.</title>
        <authorList>
            <person name="Kehlet-Delgado H."/>
            <person name="Montoya A.P."/>
            <person name="Jensen K.T."/>
            <person name="Wendlandt C.E."/>
            <person name="Dexheimer C."/>
            <person name="Roberts M."/>
            <person name="Torres Martinez L."/>
            <person name="Friesen M.L."/>
            <person name="Griffitts J.S."/>
            <person name="Porter S.S."/>
        </authorList>
    </citation>
    <scope>NUCLEOTIDE SEQUENCE [LARGE SCALE GENOMIC DNA]</scope>
    <source>
        <strain evidence="1 2">M0641</strain>
    </source>
</reference>
<proteinExistence type="predicted"/>
<evidence type="ECO:0000313" key="1">
    <source>
        <dbReference type="EMBL" id="MER9402707.1"/>
    </source>
</evidence>
<sequence length="89" mass="10255">MRSIIASDHFSRTVLDLGGYRAIDEALEPIIEGLRRNPYGFERFENDHISFRYARTKSTGWVPALVVIFSIDENKNVVLEHVEKDTYAP</sequence>
<keyword evidence="2" id="KW-1185">Reference proteome</keyword>
<dbReference type="Proteomes" id="UP001433071">
    <property type="component" value="Unassembled WGS sequence"/>
</dbReference>
<comment type="caution">
    <text evidence="1">The sequence shown here is derived from an EMBL/GenBank/DDBJ whole genome shotgun (WGS) entry which is preliminary data.</text>
</comment>